<dbReference type="InterPro" id="IPR017981">
    <property type="entry name" value="GPCR_2-like_7TM"/>
</dbReference>
<keyword evidence="2 6" id="KW-0812">Transmembrane</keyword>
<evidence type="ECO:0000256" key="7">
    <source>
        <dbReference type="SAM" id="SignalP"/>
    </source>
</evidence>
<proteinExistence type="predicted"/>
<evidence type="ECO:0000256" key="3">
    <source>
        <dbReference type="ARBA" id="ARBA00022989"/>
    </source>
</evidence>
<reference evidence="9 10" key="1">
    <citation type="journal article" date="2023" name="Arcadia Sci">
        <title>De novo assembly of a long-read Amblyomma americanum tick genome.</title>
        <authorList>
            <person name="Chou S."/>
            <person name="Poskanzer K.E."/>
            <person name="Rollins M."/>
            <person name="Thuy-Boun P.S."/>
        </authorList>
    </citation>
    <scope>NUCLEOTIDE SEQUENCE [LARGE SCALE GENOMIC DNA]</scope>
    <source>
        <strain evidence="9">F_SG_1</strain>
        <tissue evidence="9">Salivary glands</tissue>
    </source>
</reference>
<dbReference type="EMBL" id="JARKHS020036755">
    <property type="protein sequence ID" value="KAK8755067.1"/>
    <property type="molecule type" value="Genomic_DNA"/>
</dbReference>
<evidence type="ECO:0000256" key="6">
    <source>
        <dbReference type="SAM" id="Phobius"/>
    </source>
</evidence>
<dbReference type="Gene3D" id="1.20.1070.10">
    <property type="entry name" value="Rhodopsin 7-helix transmembrane proteins"/>
    <property type="match status" value="1"/>
</dbReference>
<gene>
    <name evidence="9" type="ORF">V5799_002231</name>
</gene>
<evidence type="ECO:0000259" key="8">
    <source>
        <dbReference type="PROSITE" id="PS50261"/>
    </source>
</evidence>
<dbReference type="Proteomes" id="UP001321473">
    <property type="component" value="Unassembled WGS sequence"/>
</dbReference>
<dbReference type="PANTHER" id="PTHR45902">
    <property type="entry name" value="LATROPHILIN RECEPTOR-LIKE PROTEIN A"/>
    <property type="match status" value="1"/>
</dbReference>
<keyword evidence="7" id="KW-0732">Signal</keyword>
<evidence type="ECO:0000256" key="4">
    <source>
        <dbReference type="ARBA" id="ARBA00023136"/>
    </source>
</evidence>
<dbReference type="Pfam" id="PF00002">
    <property type="entry name" value="7tm_2"/>
    <property type="match status" value="1"/>
</dbReference>
<feature type="transmembrane region" description="Helical" evidence="6">
    <location>
        <begin position="665"/>
        <end position="686"/>
    </location>
</feature>
<protein>
    <recommendedName>
        <fullName evidence="8">G-protein coupled receptors family 2 profile 2 domain-containing protein</fullName>
    </recommendedName>
</protein>
<feature type="chain" id="PRO_5043001086" description="G-protein coupled receptors family 2 profile 2 domain-containing protein" evidence="7">
    <location>
        <begin position="32"/>
        <end position="786"/>
    </location>
</feature>
<dbReference type="GO" id="GO:0016020">
    <property type="term" value="C:membrane"/>
    <property type="evidence" value="ECO:0007669"/>
    <property type="project" value="UniProtKB-SubCell"/>
</dbReference>
<dbReference type="InterPro" id="IPR000832">
    <property type="entry name" value="GPCR_2_secretin-like"/>
</dbReference>
<feature type="transmembrane region" description="Helical" evidence="6">
    <location>
        <begin position="525"/>
        <end position="548"/>
    </location>
</feature>
<evidence type="ECO:0000313" key="10">
    <source>
        <dbReference type="Proteomes" id="UP001321473"/>
    </source>
</evidence>
<dbReference type="GO" id="GO:0007166">
    <property type="term" value="P:cell surface receptor signaling pathway"/>
    <property type="evidence" value="ECO:0007669"/>
    <property type="project" value="InterPro"/>
</dbReference>
<feature type="transmembrane region" description="Helical" evidence="6">
    <location>
        <begin position="617"/>
        <end position="645"/>
    </location>
</feature>
<feature type="transmembrane region" description="Helical" evidence="6">
    <location>
        <begin position="495"/>
        <end position="513"/>
    </location>
</feature>
<dbReference type="GO" id="GO:0004930">
    <property type="term" value="F:G protein-coupled receptor activity"/>
    <property type="evidence" value="ECO:0007669"/>
    <property type="project" value="InterPro"/>
</dbReference>
<feature type="region of interest" description="Disordered" evidence="5">
    <location>
        <begin position="738"/>
        <end position="772"/>
    </location>
</feature>
<evidence type="ECO:0000256" key="1">
    <source>
        <dbReference type="ARBA" id="ARBA00004141"/>
    </source>
</evidence>
<feature type="transmembrane region" description="Helical" evidence="6">
    <location>
        <begin position="569"/>
        <end position="590"/>
    </location>
</feature>
<feature type="transmembrane region" description="Helical" evidence="6">
    <location>
        <begin position="692"/>
        <end position="712"/>
    </location>
</feature>
<dbReference type="PROSITE" id="PS50261">
    <property type="entry name" value="G_PROTEIN_RECEP_F2_4"/>
    <property type="match status" value="1"/>
</dbReference>
<dbReference type="SUPFAM" id="SSF81321">
    <property type="entry name" value="Family A G protein-coupled receptor-like"/>
    <property type="match status" value="1"/>
</dbReference>
<dbReference type="AlphaFoldDB" id="A0AAQ4CXX7"/>
<evidence type="ECO:0000256" key="5">
    <source>
        <dbReference type="SAM" id="MobiDB-lite"/>
    </source>
</evidence>
<evidence type="ECO:0000256" key="2">
    <source>
        <dbReference type="ARBA" id="ARBA00022692"/>
    </source>
</evidence>
<name>A0AAQ4CXX7_AMBAM</name>
<dbReference type="CDD" id="cd15039">
    <property type="entry name" value="7tmB3_Methuselah-like"/>
    <property type="match status" value="1"/>
</dbReference>
<organism evidence="9 10">
    <name type="scientific">Amblyomma americanum</name>
    <name type="common">Lone star tick</name>
    <dbReference type="NCBI Taxonomy" id="6943"/>
    <lineage>
        <taxon>Eukaryota</taxon>
        <taxon>Metazoa</taxon>
        <taxon>Ecdysozoa</taxon>
        <taxon>Arthropoda</taxon>
        <taxon>Chelicerata</taxon>
        <taxon>Arachnida</taxon>
        <taxon>Acari</taxon>
        <taxon>Parasitiformes</taxon>
        <taxon>Ixodida</taxon>
        <taxon>Ixodoidea</taxon>
        <taxon>Ixodidae</taxon>
        <taxon>Amblyomminae</taxon>
        <taxon>Amblyomma</taxon>
    </lineage>
</organism>
<comment type="subcellular location">
    <subcellularLocation>
        <location evidence="1">Membrane</location>
        <topology evidence="1">Multi-pass membrane protein</topology>
    </subcellularLocation>
</comment>
<evidence type="ECO:0000313" key="9">
    <source>
        <dbReference type="EMBL" id="KAK8755067.1"/>
    </source>
</evidence>
<keyword evidence="3 6" id="KW-1133">Transmembrane helix</keyword>
<sequence length="786" mass="86729">MGSLAGGTSGFILAVLIPLLLVLLGGHPCRAQGDTPAEASLVRCNDTCASLTGGGNDTSSMTAAYGDNPFHRPNVCRCDDACIKFGDCCRDAPALLAMTSAGVGPSVEWECVRVRSDMQATWVRRACKAGWSGSDEVRRKCENGADRRVTDPNGMAPVTSPRTNVTYANVFCAVCNDDFEDARRWKVNLDCKEFYGLINMTGEDIRNNIQLDPTNTSWGVWFTAPGDIPRFFACVLEYAPQNLSSAYTCSPFVSTCDPSWAGTETEKLCQSYQSVINVYGMNYRNPECMVCNNDTAALQICGFYSDTSFVSPRGFSFSILMDVSPAAGNIVGKKKRCDFGELYDPFYKICRNVLCGVEGYILEGDKCVKDKYSDDEDVDTIQSRNGNVSSSYTHEFLTCRKTLLNKGEYVIRPNGYLYAMRYDREFAPDSFRLEMPGLEALVCIVFNGTNEIAKFSTIMGYVSAVGLGVSIVCLLAHLIVFALVPDMRNLSGRNLASLSFSLLAAYISFLVGMSDKPRAQACRAFAVTTYYFFLSSFFWMSTMAFDVWRTLRVATRELRVSSGTQWQRFTLYSLFSWALPAVVVGLAVFFDDRSAGIAEDFRPLFGRHSCWFGQRKALLVFFAGPAGALMLLNITLFTSTAVMVVSSTKSSVKRSGSAARRNFSLYVRLAVMMGLSWTLGFVAGYLDVEVLWYIFVLLNTLEGLSIFVAFSCTQKVGTYLRDNVLRCIKREPYRTGTLTSGSGSGYNSQSTGTTSSGFSRRASPRSSTNYKRTAPYLGKKTSMDMY</sequence>
<accession>A0AAQ4CXX7</accession>
<keyword evidence="10" id="KW-1185">Reference proteome</keyword>
<feature type="compositionally biased region" description="Low complexity" evidence="5">
    <location>
        <begin position="738"/>
        <end position="759"/>
    </location>
</feature>
<keyword evidence="4 6" id="KW-0472">Membrane</keyword>
<comment type="caution">
    <text evidence="9">The sequence shown here is derived from an EMBL/GenBank/DDBJ whole genome shotgun (WGS) entry which is preliminary data.</text>
</comment>
<feature type="transmembrane region" description="Helical" evidence="6">
    <location>
        <begin position="458"/>
        <end position="483"/>
    </location>
</feature>
<dbReference type="PANTHER" id="PTHR45902:SF5">
    <property type="entry name" value="G-PROTEIN COUPLED RECEPTORS FAMILY 2 PROFILE 2 DOMAIN-CONTAINING PROTEIN"/>
    <property type="match status" value="1"/>
</dbReference>
<dbReference type="InterPro" id="IPR053231">
    <property type="entry name" value="GPCR_LN-TM7"/>
</dbReference>
<feature type="signal peptide" evidence="7">
    <location>
        <begin position="1"/>
        <end position="31"/>
    </location>
</feature>
<feature type="domain" description="G-protein coupled receptors family 2 profile 2" evidence="8">
    <location>
        <begin position="459"/>
        <end position="714"/>
    </location>
</feature>